<dbReference type="PANTHER" id="PTHR10155:SF32">
    <property type="entry name" value="LP02169P"/>
    <property type="match status" value="1"/>
</dbReference>
<comment type="function">
    <text evidence="6">SOCS family proteins form part of a classical negative feedback system that regulates cytokine signal transduction. May be a substrate recognition component of a SCF-like ECS (Elongin BC-CUL2/5-SOCS-box protein) E3 ubiquitin-protein ligase complex which mediates the ubiquitination and subsequent proteasomal degradation of target proteins. Regulates KIT degradation by ubiquitination of the tyrosine-phosphorylated receptor.</text>
</comment>
<keyword evidence="4 8" id="KW-0727">SH2 domain</keyword>
<dbReference type="PANTHER" id="PTHR10155">
    <property type="entry name" value="PHOSPHATIDYLINOSITOL 3-KINASE REGULATORY SUBUNIT"/>
    <property type="match status" value="1"/>
</dbReference>
<dbReference type="AlphaFoldDB" id="A0A516RMH6"/>
<sequence length="458" mass="52221">MKRTLFKGQKQPKLRQNRSEGCDIPSIASPDFSSGVDEQQTMTMIGESESLHALPQSNYAEDNTTTCDMTQKKKEKLGIFRTLRRRFKTNFLKKTDESDSNHIEEYCQNSTTAVTVKGETKRHKQSARCKVNLCTKPSNSNSSHSSESLDLNIPIQRCQKVDEFQSNKDGKDLDLLREKASCKSKDISKFQGDSCCECGVETNVIDHSSRRCQKICNLNQSCVQIHSENHILGKYDRSTDKPNSHMQTPNDTGQKFGIQADSNGLSLMEPQKVWSLTQELFRLSKFGWYWGPITRREAERKLAGQPDGAFLVRDSSDERYLLSLSFRSYGRTLHTRIEHCNGKFIFDAQPDTEGYPSIVDLIENSMNDPQTGICSYSRRGSPSPPIYPVRLTKPVSRFTQVRSLQYLCRFVIRQYTRYDHIQELPLPTSIKGGLEKINIHLSTDLMLFTTALIIFCSM</sequence>
<evidence type="ECO:0000256" key="6">
    <source>
        <dbReference type="ARBA" id="ARBA00053794"/>
    </source>
</evidence>
<dbReference type="InterPro" id="IPR001496">
    <property type="entry name" value="SOCS_box"/>
</dbReference>
<keyword evidence="2" id="KW-0734">Signal transduction inhibitor</keyword>
<dbReference type="InterPro" id="IPR000980">
    <property type="entry name" value="SH2"/>
</dbReference>
<dbReference type="Pfam" id="PF00017">
    <property type="entry name" value="SH2"/>
    <property type="match status" value="1"/>
</dbReference>
<dbReference type="FunFam" id="1.10.750.20:FF:000002">
    <property type="entry name" value="Suppressor of cytokine signaling 2"/>
    <property type="match status" value="1"/>
</dbReference>
<dbReference type="InterPro" id="IPR036860">
    <property type="entry name" value="SH2_dom_sf"/>
</dbReference>
<dbReference type="GO" id="GO:0005829">
    <property type="term" value="C:cytosol"/>
    <property type="evidence" value="ECO:0007669"/>
    <property type="project" value="UniProtKB-ARBA"/>
</dbReference>
<comment type="pathway">
    <text evidence="5">Protein modification.</text>
</comment>
<dbReference type="FunFam" id="3.30.505.10:FF:000036">
    <property type="entry name" value="Suppressor of cytokine signaling 6"/>
    <property type="match status" value="1"/>
</dbReference>
<dbReference type="SMART" id="SM00252">
    <property type="entry name" value="SH2"/>
    <property type="match status" value="1"/>
</dbReference>
<dbReference type="InterPro" id="IPR036036">
    <property type="entry name" value="SOCS_box-like_dom_sf"/>
</dbReference>
<evidence type="ECO:0000256" key="1">
    <source>
        <dbReference type="ARBA" id="ARBA00022604"/>
    </source>
</evidence>
<dbReference type="Gene3D" id="3.30.505.10">
    <property type="entry name" value="SH2 domain"/>
    <property type="match status" value="1"/>
</dbReference>
<evidence type="ECO:0000256" key="2">
    <source>
        <dbReference type="ARBA" id="ARBA00022700"/>
    </source>
</evidence>
<evidence type="ECO:0000256" key="5">
    <source>
        <dbReference type="ARBA" id="ARBA00043952"/>
    </source>
</evidence>
<dbReference type="PROSITE" id="PS50225">
    <property type="entry name" value="SOCS"/>
    <property type="match status" value="1"/>
</dbReference>
<evidence type="ECO:0000256" key="7">
    <source>
        <dbReference type="ARBA" id="ARBA00070640"/>
    </source>
</evidence>
<evidence type="ECO:0000256" key="3">
    <source>
        <dbReference type="ARBA" id="ARBA00022786"/>
    </source>
</evidence>
<dbReference type="Pfam" id="PF07525">
    <property type="entry name" value="SOCS_box"/>
    <property type="match status" value="1"/>
</dbReference>
<accession>A0A516RMH6</accession>
<feature type="domain" description="SOCS box" evidence="11">
    <location>
        <begin position="390"/>
        <end position="440"/>
    </location>
</feature>
<dbReference type="SUPFAM" id="SSF158235">
    <property type="entry name" value="SOCS box-like"/>
    <property type="match status" value="1"/>
</dbReference>
<dbReference type="GO" id="GO:0046935">
    <property type="term" value="F:1-phosphatidylinositol-3-kinase regulator activity"/>
    <property type="evidence" value="ECO:0007669"/>
    <property type="project" value="TreeGrafter"/>
</dbReference>
<dbReference type="EMBL" id="MK883477">
    <property type="protein sequence ID" value="QDQ16862.1"/>
    <property type="molecule type" value="mRNA"/>
</dbReference>
<feature type="region of interest" description="Disordered" evidence="9">
    <location>
        <begin position="1"/>
        <end position="22"/>
    </location>
</feature>
<name>A0A516RMH6_SINCU</name>
<dbReference type="GO" id="GO:0009968">
    <property type="term" value="P:negative regulation of signal transduction"/>
    <property type="evidence" value="ECO:0007669"/>
    <property type="project" value="UniProtKB-KW"/>
</dbReference>
<organism evidence="12">
    <name type="scientific">Sinohyriopsis cumingii</name>
    <name type="common">Triangle sail mussel</name>
    <name type="synonym">Hyriopsis cumingii</name>
    <dbReference type="NCBI Taxonomy" id="165450"/>
    <lineage>
        <taxon>Eukaryota</taxon>
        <taxon>Metazoa</taxon>
        <taxon>Spiralia</taxon>
        <taxon>Lophotrochozoa</taxon>
        <taxon>Mollusca</taxon>
        <taxon>Bivalvia</taxon>
        <taxon>Autobranchia</taxon>
        <taxon>Heteroconchia</taxon>
        <taxon>Palaeoheterodonta</taxon>
        <taxon>Unionida</taxon>
        <taxon>Unionoidea</taxon>
        <taxon>Unionidae</taxon>
        <taxon>Gonideinae</taxon>
        <taxon>Sinohyriopsis</taxon>
    </lineage>
</organism>
<feature type="compositionally biased region" description="Basic residues" evidence="9">
    <location>
        <begin position="1"/>
        <end position="16"/>
    </location>
</feature>
<dbReference type="GO" id="GO:0005942">
    <property type="term" value="C:phosphatidylinositol 3-kinase complex"/>
    <property type="evidence" value="ECO:0007669"/>
    <property type="project" value="TreeGrafter"/>
</dbReference>
<evidence type="ECO:0000313" key="12">
    <source>
        <dbReference type="EMBL" id="QDQ16862.1"/>
    </source>
</evidence>
<evidence type="ECO:0000259" key="11">
    <source>
        <dbReference type="PROSITE" id="PS50225"/>
    </source>
</evidence>
<evidence type="ECO:0000256" key="9">
    <source>
        <dbReference type="SAM" id="MobiDB-lite"/>
    </source>
</evidence>
<proteinExistence type="evidence at transcript level"/>
<evidence type="ECO:0000259" key="10">
    <source>
        <dbReference type="PROSITE" id="PS50001"/>
    </source>
</evidence>
<dbReference type="PROSITE" id="PS50001">
    <property type="entry name" value="SH2"/>
    <property type="match status" value="1"/>
</dbReference>
<feature type="domain" description="SH2" evidence="10">
    <location>
        <begin position="288"/>
        <end position="395"/>
    </location>
</feature>
<keyword evidence="3" id="KW-0833">Ubl conjugation pathway</keyword>
<evidence type="ECO:0000256" key="8">
    <source>
        <dbReference type="PROSITE-ProRule" id="PRU00191"/>
    </source>
</evidence>
<dbReference type="GO" id="GO:0035556">
    <property type="term" value="P:intracellular signal transduction"/>
    <property type="evidence" value="ECO:0007669"/>
    <property type="project" value="InterPro"/>
</dbReference>
<dbReference type="SMART" id="SM00253">
    <property type="entry name" value="SOCS"/>
    <property type="match status" value="1"/>
</dbReference>
<protein>
    <recommendedName>
        <fullName evidence="7">Suppressor of cytokine signaling 6</fullName>
    </recommendedName>
</protein>
<dbReference type="SMART" id="SM00969">
    <property type="entry name" value="SOCS_box"/>
    <property type="match status" value="1"/>
</dbReference>
<dbReference type="SUPFAM" id="SSF55550">
    <property type="entry name" value="SH2 domain"/>
    <property type="match status" value="1"/>
</dbReference>
<dbReference type="CDD" id="cd03717">
    <property type="entry name" value="SOCS_SOCS_like"/>
    <property type="match status" value="1"/>
</dbReference>
<evidence type="ECO:0000256" key="4">
    <source>
        <dbReference type="ARBA" id="ARBA00022999"/>
    </source>
</evidence>
<keyword evidence="1" id="KW-0341">Growth regulation</keyword>
<reference evidence="12" key="1">
    <citation type="submission" date="2019-05" db="EMBL/GenBank/DDBJ databases">
        <authorList>
            <person name="Sun H."/>
        </authorList>
    </citation>
    <scope>NUCLEOTIDE SEQUENCE</scope>
</reference>
<dbReference type="GO" id="GO:0046854">
    <property type="term" value="P:phosphatidylinositol phosphate biosynthetic process"/>
    <property type="evidence" value="ECO:0007669"/>
    <property type="project" value="TreeGrafter"/>
</dbReference>